<dbReference type="EMBL" id="JACWLN010000011">
    <property type="protein sequence ID" value="MBD1262453.1"/>
    <property type="molecule type" value="Genomic_DNA"/>
</dbReference>
<dbReference type="Proteomes" id="UP000245667">
    <property type="component" value="Unassembled WGS sequence"/>
</dbReference>
<organism evidence="2 3">
    <name type="scientific">Maribacter polysiphoniae</name>
    <dbReference type="NCBI Taxonomy" id="429344"/>
    <lineage>
        <taxon>Bacteria</taxon>
        <taxon>Pseudomonadati</taxon>
        <taxon>Bacteroidota</taxon>
        <taxon>Flavobacteriia</taxon>
        <taxon>Flavobacteriales</taxon>
        <taxon>Flavobacteriaceae</taxon>
        <taxon>Maribacter</taxon>
    </lineage>
</organism>
<dbReference type="NCBIfam" id="TIGR02453">
    <property type="entry name" value="TIGR02453 family protein"/>
    <property type="match status" value="1"/>
</dbReference>
<dbReference type="PANTHER" id="PTHR36452">
    <property type="entry name" value="CHROMOSOME 12, WHOLE GENOME SHOTGUN SEQUENCE"/>
    <property type="match status" value="1"/>
</dbReference>
<dbReference type="OrthoDB" id="9794241at2"/>
<reference evidence="2 3" key="1">
    <citation type="submission" date="2018-05" db="EMBL/GenBank/DDBJ databases">
        <title>Genomic Encyclopedia of Archaeal and Bacterial Type Strains, Phase II (KMG-II): from individual species to whole genera.</title>
        <authorList>
            <person name="Goeker M."/>
        </authorList>
    </citation>
    <scope>NUCLEOTIDE SEQUENCE [LARGE SCALE GENOMIC DNA]</scope>
    <source>
        <strain evidence="2 3">DSM 23514</strain>
    </source>
</reference>
<comment type="caution">
    <text evidence="2">The sequence shown here is derived from an EMBL/GenBank/DDBJ whole genome shotgun (WGS) entry which is preliminary data.</text>
</comment>
<dbReference type="AlphaFoldDB" id="A0A316DTI3"/>
<dbReference type="PANTHER" id="PTHR36452:SF1">
    <property type="entry name" value="DUF2461 DOMAIN-CONTAINING PROTEIN"/>
    <property type="match status" value="1"/>
</dbReference>
<dbReference type="InterPro" id="IPR015996">
    <property type="entry name" value="UCP028451"/>
</dbReference>
<dbReference type="InterPro" id="IPR012808">
    <property type="entry name" value="CHP02453"/>
</dbReference>
<keyword evidence="4" id="KW-1185">Reference proteome</keyword>
<dbReference type="RefSeq" id="WP_109653928.1">
    <property type="nucleotide sequence ID" value="NZ_JACWLN010000011.1"/>
</dbReference>
<proteinExistence type="predicted"/>
<accession>A0A316DTI3</accession>
<evidence type="ECO:0000313" key="3">
    <source>
        <dbReference type="Proteomes" id="UP000245667"/>
    </source>
</evidence>
<reference evidence="1 4" key="2">
    <citation type="submission" date="2020-07" db="EMBL/GenBank/DDBJ databases">
        <title>The draft genome sequence of Maribacter polysiphoniae KCTC 22021.</title>
        <authorList>
            <person name="Mu L."/>
        </authorList>
    </citation>
    <scope>NUCLEOTIDE SEQUENCE [LARGE SCALE GENOMIC DNA]</scope>
    <source>
        <strain evidence="1 4">KCTC 22021</strain>
    </source>
</reference>
<dbReference type="Pfam" id="PF09365">
    <property type="entry name" value="DUF2461"/>
    <property type="match status" value="1"/>
</dbReference>
<dbReference type="PIRSF" id="PIRSF028451">
    <property type="entry name" value="UCP028451"/>
    <property type="match status" value="1"/>
</dbReference>
<name>A0A316DTI3_9FLAO</name>
<protein>
    <submittedName>
        <fullName evidence="1">DUF2461 domain-containing protein</fullName>
    </submittedName>
    <submittedName>
        <fullName evidence="2">Uncharacterized protein (TIGR02453 family)</fullName>
    </submittedName>
</protein>
<evidence type="ECO:0000313" key="2">
    <source>
        <dbReference type="EMBL" id="PWK21285.1"/>
    </source>
</evidence>
<sequence length="226" mass="26412">MQNAVITKEVFLFLKELEQNNTREWFTENKDRFKALQSSVKDVLGVLMEKMKQHDDIEKMKMFRIYRDVRFSKNKTPYKTHLAGSYARAGARLRGGYYVHIAPGGSLIATGFWNPEKEDLLRIRKELELDAEEFKAVIYEPKFKGIWGNLVGEELKTAPKGFDKEHLDIALIRKKQFIFIRKFTDKEVLSKDFVNTVDESFKVIRPYFDLMSDILTTNLNGESLLD</sequence>
<evidence type="ECO:0000313" key="1">
    <source>
        <dbReference type="EMBL" id="MBD1262453.1"/>
    </source>
</evidence>
<dbReference type="Proteomes" id="UP000651837">
    <property type="component" value="Unassembled WGS sequence"/>
</dbReference>
<gene>
    <name evidence="1" type="ORF">HZY62_17780</name>
    <name evidence="2" type="ORF">LX92_03789</name>
</gene>
<evidence type="ECO:0000313" key="4">
    <source>
        <dbReference type="Proteomes" id="UP000651837"/>
    </source>
</evidence>
<dbReference type="EMBL" id="QGGQ01000012">
    <property type="protein sequence ID" value="PWK21285.1"/>
    <property type="molecule type" value="Genomic_DNA"/>
</dbReference>